<dbReference type="Pfam" id="PF13180">
    <property type="entry name" value="PDZ_2"/>
    <property type="match status" value="1"/>
</dbReference>
<feature type="region of interest" description="Disordered" evidence="1">
    <location>
        <begin position="1"/>
        <end position="29"/>
    </location>
</feature>
<keyword evidence="5" id="KW-1185">Reference proteome</keyword>
<evidence type="ECO:0000256" key="2">
    <source>
        <dbReference type="SAM" id="Phobius"/>
    </source>
</evidence>
<keyword evidence="2" id="KW-1133">Transmembrane helix</keyword>
<evidence type="ECO:0000313" key="5">
    <source>
        <dbReference type="Proteomes" id="UP001596523"/>
    </source>
</evidence>
<keyword evidence="2" id="KW-0812">Transmembrane</keyword>
<gene>
    <name evidence="4" type="ORF">ACFQVC_01490</name>
</gene>
<evidence type="ECO:0000259" key="3">
    <source>
        <dbReference type="Pfam" id="PF13180"/>
    </source>
</evidence>
<proteinExistence type="predicted"/>
<dbReference type="Gene3D" id="2.30.42.10">
    <property type="match status" value="1"/>
</dbReference>
<feature type="transmembrane region" description="Helical" evidence="2">
    <location>
        <begin position="39"/>
        <end position="65"/>
    </location>
</feature>
<dbReference type="RefSeq" id="WP_381825525.1">
    <property type="nucleotide sequence ID" value="NZ_JBHTCF010000001.1"/>
</dbReference>
<dbReference type="Proteomes" id="UP001596523">
    <property type="component" value="Unassembled WGS sequence"/>
</dbReference>
<feature type="domain" description="PDZ" evidence="3">
    <location>
        <begin position="165"/>
        <end position="235"/>
    </location>
</feature>
<comment type="caution">
    <text evidence="4">The sequence shown here is derived from an EMBL/GenBank/DDBJ whole genome shotgun (WGS) entry which is preliminary data.</text>
</comment>
<sequence>MEQTALRPKPMPGSTAPTTGAGHRPHAARRRGRRLMTALFSLLVAVVLVLAGVGLGTVGATVIGMSKLADLKQQAAAAQGGVAAQEGAAAGPGSGAADPKRPAQPSQQKPQGGKGREKGGADGTSGGAARTSGGAVGTSGGAARTSGGAVGTSGGAVGGAVRATLGVEAVDAPKADGALLVGVHSPGPGHLAGLVRGDVLLTFGKSRVRSAADLAAAVGDARPGAAVNLTVRHENGGRQILSVTPGVVT</sequence>
<name>A0ABW2JA62_9ACTN</name>
<accession>A0ABW2JA62</accession>
<feature type="compositionally biased region" description="Low complexity" evidence="1">
    <location>
        <begin position="86"/>
        <end position="97"/>
    </location>
</feature>
<evidence type="ECO:0000313" key="4">
    <source>
        <dbReference type="EMBL" id="MFC7302889.1"/>
    </source>
</evidence>
<evidence type="ECO:0000256" key="1">
    <source>
        <dbReference type="SAM" id="MobiDB-lite"/>
    </source>
</evidence>
<dbReference type="EMBL" id="JBHTCF010000001">
    <property type="protein sequence ID" value="MFC7302889.1"/>
    <property type="molecule type" value="Genomic_DNA"/>
</dbReference>
<reference evidence="5" key="1">
    <citation type="journal article" date="2019" name="Int. J. Syst. Evol. Microbiol.">
        <title>The Global Catalogue of Microorganisms (GCM) 10K type strain sequencing project: providing services to taxonomists for standard genome sequencing and annotation.</title>
        <authorList>
            <consortium name="The Broad Institute Genomics Platform"/>
            <consortium name="The Broad Institute Genome Sequencing Center for Infectious Disease"/>
            <person name="Wu L."/>
            <person name="Ma J."/>
        </authorList>
    </citation>
    <scope>NUCLEOTIDE SEQUENCE [LARGE SCALE GENOMIC DNA]</scope>
    <source>
        <strain evidence="5">SYNS20</strain>
    </source>
</reference>
<feature type="region of interest" description="Disordered" evidence="1">
    <location>
        <begin position="86"/>
        <end position="155"/>
    </location>
</feature>
<keyword evidence="2" id="KW-0472">Membrane</keyword>
<organism evidence="4 5">
    <name type="scientific">Streptomyces monticola</name>
    <dbReference type="NCBI Taxonomy" id="2666263"/>
    <lineage>
        <taxon>Bacteria</taxon>
        <taxon>Bacillati</taxon>
        <taxon>Actinomycetota</taxon>
        <taxon>Actinomycetes</taxon>
        <taxon>Kitasatosporales</taxon>
        <taxon>Streptomycetaceae</taxon>
        <taxon>Streptomyces</taxon>
    </lineage>
</organism>
<dbReference type="InterPro" id="IPR001478">
    <property type="entry name" value="PDZ"/>
</dbReference>
<dbReference type="SUPFAM" id="SSF50156">
    <property type="entry name" value="PDZ domain-like"/>
    <property type="match status" value="1"/>
</dbReference>
<dbReference type="InterPro" id="IPR036034">
    <property type="entry name" value="PDZ_sf"/>
</dbReference>
<protein>
    <submittedName>
        <fullName evidence="4">PDZ domain-containing protein</fullName>
    </submittedName>
</protein>